<dbReference type="InterPro" id="IPR009993">
    <property type="entry name" value="WecF"/>
</dbReference>
<gene>
    <name evidence="6" type="ORF">AAIG11_16205</name>
</gene>
<keyword evidence="5" id="KW-0472">Membrane</keyword>
<reference evidence="6 7" key="1">
    <citation type="submission" date="2024-04" db="EMBL/GenBank/DDBJ databases">
        <title>Genome sequencing and metabolic network reconstruction of aminoacids and betaine degradation by Anoxynatronum sibiricum.</title>
        <authorList>
            <person name="Detkova E.N."/>
            <person name="Boltjanskaja Y.V."/>
            <person name="Mardanov A.V."/>
            <person name="Kevbrin V."/>
        </authorList>
    </citation>
    <scope>NUCLEOTIDE SEQUENCE [LARGE SCALE GENOMIC DNA]</scope>
    <source>
        <strain evidence="6 7">Z-7981</strain>
    </source>
</reference>
<dbReference type="RefSeq" id="WP_343187316.1">
    <property type="nucleotide sequence ID" value="NZ_JBCITM010000026.1"/>
</dbReference>
<evidence type="ECO:0000256" key="4">
    <source>
        <dbReference type="ARBA" id="ARBA00022679"/>
    </source>
</evidence>
<dbReference type="Proteomes" id="UP001407405">
    <property type="component" value="Unassembled WGS sequence"/>
</dbReference>
<dbReference type="GO" id="GO:0102031">
    <property type="term" value="F:4-acetamido-4,6-dideoxy-D-galactose transferase activity"/>
    <property type="evidence" value="ECO:0007669"/>
    <property type="project" value="UniProtKB-EC"/>
</dbReference>
<protein>
    <submittedName>
        <fullName evidence="6">TDP-N-acetylfucosamine:lipid II N-acetylfucosaminyltransferase</fullName>
        <ecNumber evidence="6">2.4.1.325</ecNumber>
    </submittedName>
</protein>
<evidence type="ECO:0000256" key="5">
    <source>
        <dbReference type="ARBA" id="ARBA00023136"/>
    </source>
</evidence>
<evidence type="ECO:0000313" key="6">
    <source>
        <dbReference type="EMBL" id="MEN1762033.1"/>
    </source>
</evidence>
<name>A0ABU9VXZ2_9CLOT</name>
<keyword evidence="4 6" id="KW-0808">Transferase</keyword>
<evidence type="ECO:0000256" key="3">
    <source>
        <dbReference type="ARBA" id="ARBA00022676"/>
    </source>
</evidence>
<proteinExistence type="predicted"/>
<sequence length="350" mass="41184">MRYVHVIPNTAFVEAYIKLINKKLNFKEHLFIIVGKGFIHKNDFSNVILIDKITKATYFISLIRKIQRCEKIIFHGLFNKNLIIASYFTIISPNSLKKSYWGIWGGDLYRYKERKNNILNCILEIIRKRIIKNISGLITQVRGDYELAQEWYNTKGKFHYCFMYPSNLFKEYDIEKSESTNPKVVIQIGNSAAPSNNHIEIFEKLQKHKNENIEIVCPLSYGNSTYRQAVIVKGKEIFGHKFKPLTEFMPFDDYLQLLSKIDIAIFNHKRQQAMGNITTLLGLGKKVYIREEITTWHFCIDHDLKVYSANGDYDDLFEEMDEDIKQKNVENVKTKFSEKKLVEDLMNIFE</sequence>
<accession>A0ABU9VXZ2</accession>
<dbReference type="EMBL" id="JBCITM010000026">
    <property type="protein sequence ID" value="MEN1762033.1"/>
    <property type="molecule type" value="Genomic_DNA"/>
</dbReference>
<keyword evidence="2" id="KW-0997">Cell inner membrane</keyword>
<keyword evidence="3 6" id="KW-0328">Glycosyltransferase</keyword>
<dbReference type="Pfam" id="PF07429">
    <property type="entry name" value="Glyco_transf_56"/>
    <property type="match status" value="1"/>
</dbReference>
<dbReference type="EC" id="2.4.1.325" evidence="6"/>
<keyword evidence="7" id="KW-1185">Reference proteome</keyword>
<organism evidence="6 7">
    <name type="scientific">Anoxynatronum sibiricum</name>
    <dbReference type="NCBI Taxonomy" id="210623"/>
    <lineage>
        <taxon>Bacteria</taxon>
        <taxon>Bacillati</taxon>
        <taxon>Bacillota</taxon>
        <taxon>Clostridia</taxon>
        <taxon>Eubacteriales</taxon>
        <taxon>Clostridiaceae</taxon>
        <taxon>Anoxynatronum</taxon>
    </lineage>
</organism>
<evidence type="ECO:0000256" key="1">
    <source>
        <dbReference type="ARBA" id="ARBA00022475"/>
    </source>
</evidence>
<comment type="caution">
    <text evidence="6">The sequence shown here is derived from an EMBL/GenBank/DDBJ whole genome shotgun (WGS) entry which is preliminary data.</text>
</comment>
<keyword evidence="1" id="KW-1003">Cell membrane</keyword>
<evidence type="ECO:0000256" key="2">
    <source>
        <dbReference type="ARBA" id="ARBA00022519"/>
    </source>
</evidence>
<evidence type="ECO:0000313" key="7">
    <source>
        <dbReference type="Proteomes" id="UP001407405"/>
    </source>
</evidence>